<dbReference type="EMBL" id="FRCT01000005">
    <property type="protein sequence ID" value="SHM48007.1"/>
    <property type="molecule type" value="Genomic_DNA"/>
</dbReference>
<dbReference type="RefSeq" id="WP_072950183.1">
    <property type="nucleotide sequence ID" value="NZ_FRCT01000005.1"/>
</dbReference>
<dbReference type="Pfam" id="PF14305">
    <property type="entry name" value="ATPgrasp_TupA"/>
    <property type="match status" value="1"/>
</dbReference>
<dbReference type="Proteomes" id="UP000184394">
    <property type="component" value="Unassembled WGS sequence"/>
</dbReference>
<protein>
    <submittedName>
        <fullName evidence="1">TupA-like ATPgrasp</fullName>
    </submittedName>
</protein>
<gene>
    <name evidence="1" type="ORF">SAMN04487860_105134</name>
</gene>
<proteinExistence type="predicted"/>
<reference evidence="1 2" key="1">
    <citation type="submission" date="2016-11" db="EMBL/GenBank/DDBJ databases">
        <authorList>
            <person name="Jaros S."/>
            <person name="Januszkiewicz K."/>
            <person name="Wedrychowicz H."/>
        </authorList>
    </citation>
    <scope>NUCLEOTIDE SEQUENCE [LARGE SCALE GENOMIC DNA]</scope>
    <source>
        <strain evidence="1 2">Y1</strain>
    </source>
</reference>
<organism evidence="1 2">
    <name type="scientific">Ruminococcus flavefaciens</name>
    <dbReference type="NCBI Taxonomy" id="1265"/>
    <lineage>
        <taxon>Bacteria</taxon>
        <taxon>Bacillati</taxon>
        <taxon>Bacillota</taxon>
        <taxon>Clostridia</taxon>
        <taxon>Eubacteriales</taxon>
        <taxon>Oscillospiraceae</taxon>
        <taxon>Ruminococcus</taxon>
    </lineage>
</organism>
<evidence type="ECO:0000313" key="2">
    <source>
        <dbReference type="Proteomes" id="UP000184394"/>
    </source>
</evidence>
<dbReference type="OrthoDB" id="9791827at2"/>
<dbReference type="InterPro" id="IPR029465">
    <property type="entry name" value="ATPgrasp_TupA"/>
</dbReference>
<accession>A0A1M7J6D1</accession>
<name>A0A1M7J6D1_RUMFL</name>
<evidence type="ECO:0000313" key="1">
    <source>
        <dbReference type="EMBL" id="SHM48007.1"/>
    </source>
</evidence>
<sequence length="287" mass="33853">MSLKSKIIKAMPDSLFLRLFYKHHMGKKLNLKDPKTFNEKLQWLKLHDRRPEYTTMVDKYAVKKYVADKIGEQYIIPTLGVWEKFDDIDFDKLPDRFVLKCTHDSGGLAICKDKSNFDMQAARAKIEKSLKTNYYHSLREWPYKNVPPRIIAEKYMTDDENSEGFTDYKFFCFDGKVDCVMVCLDRYTGDTKFYFFDKDWNLKRLNKRGKAAPEGFTIPKPECMDQMFELAAKLSEGITFVRVDLYQSCGQIYFGELTFYPDSGFDENILPEADEYWGRLLKLKKEN</sequence>
<dbReference type="AlphaFoldDB" id="A0A1M7J6D1"/>